<evidence type="ECO:0000313" key="2">
    <source>
        <dbReference type="EMBL" id="KAL2624151.1"/>
    </source>
</evidence>
<feature type="region of interest" description="Disordered" evidence="1">
    <location>
        <begin position="1"/>
        <end position="57"/>
    </location>
</feature>
<dbReference type="AlphaFoldDB" id="A0ABD1YBW9"/>
<dbReference type="Proteomes" id="UP001605036">
    <property type="component" value="Unassembled WGS sequence"/>
</dbReference>
<feature type="compositionally biased region" description="Basic residues" evidence="1">
    <location>
        <begin position="20"/>
        <end position="29"/>
    </location>
</feature>
<accession>A0ABD1YBW9</accession>
<dbReference type="EMBL" id="JBHFFA010000005">
    <property type="protein sequence ID" value="KAL2624151.1"/>
    <property type="molecule type" value="Genomic_DNA"/>
</dbReference>
<evidence type="ECO:0000256" key="1">
    <source>
        <dbReference type="SAM" id="MobiDB-lite"/>
    </source>
</evidence>
<comment type="caution">
    <text evidence="2">The sequence shown here is derived from an EMBL/GenBank/DDBJ whole genome shotgun (WGS) entry which is preliminary data.</text>
</comment>
<reference evidence="2 3" key="1">
    <citation type="submission" date="2024-09" db="EMBL/GenBank/DDBJ databases">
        <title>Chromosome-scale assembly of Riccia fluitans.</title>
        <authorList>
            <person name="Paukszto L."/>
            <person name="Sawicki J."/>
            <person name="Karawczyk K."/>
            <person name="Piernik-Szablinska J."/>
            <person name="Szczecinska M."/>
            <person name="Mazdziarz M."/>
        </authorList>
    </citation>
    <scope>NUCLEOTIDE SEQUENCE [LARGE SCALE GENOMIC DNA]</scope>
    <source>
        <strain evidence="2">Rf_01</strain>
        <tissue evidence="2">Aerial parts of the thallus</tissue>
    </source>
</reference>
<keyword evidence="3" id="KW-1185">Reference proteome</keyword>
<evidence type="ECO:0000313" key="3">
    <source>
        <dbReference type="Proteomes" id="UP001605036"/>
    </source>
</evidence>
<organism evidence="2 3">
    <name type="scientific">Riccia fluitans</name>
    <dbReference type="NCBI Taxonomy" id="41844"/>
    <lineage>
        <taxon>Eukaryota</taxon>
        <taxon>Viridiplantae</taxon>
        <taxon>Streptophyta</taxon>
        <taxon>Embryophyta</taxon>
        <taxon>Marchantiophyta</taxon>
        <taxon>Marchantiopsida</taxon>
        <taxon>Marchantiidae</taxon>
        <taxon>Marchantiales</taxon>
        <taxon>Ricciaceae</taxon>
        <taxon>Riccia</taxon>
    </lineage>
</organism>
<name>A0ABD1YBW9_9MARC</name>
<feature type="compositionally biased region" description="Basic and acidic residues" evidence="1">
    <location>
        <begin position="1"/>
        <end position="19"/>
    </location>
</feature>
<sequence>MRGTKRKPESKKMPIDRPKSRPKIARKRTPYNEMGFMTPEEAEAKRKTDSVQAKDSLHGQETVKIVKFRSSMEFGLRVMMHILRVLEESRTMAEEEAG</sequence>
<protein>
    <submittedName>
        <fullName evidence="2">Uncharacterized protein</fullName>
    </submittedName>
</protein>
<proteinExistence type="predicted"/>
<gene>
    <name evidence="2" type="ORF">R1flu_008396</name>
</gene>